<dbReference type="SMART" id="SM00320">
    <property type="entry name" value="WD40"/>
    <property type="match status" value="4"/>
</dbReference>
<dbReference type="InterPro" id="IPR015943">
    <property type="entry name" value="WD40/YVTN_repeat-like_dom_sf"/>
</dbReference>
<dbReference type="InterPro" id="IPR036322">
    <property type="entry name" value="WD40_repeat_dom_sf"/>
</dbReference>
<comment type="caution">
    <text evidence="2">The sequence shown here is derived from an EMBL/GenBank/DDBJ whole genome shotgun (WGS) entry which is preliminary data.</text>
</comment>
<dbReference type="InterPro" id="IPR051859">
    <property type="entry name" value="DCAF"/>
</dbReference>
<dbReference type="GO" id="GO:0080008">
    <property type="term" value="C:Cul4-RING E3 ubiquitin ligase complex"/>
    <property type="evidence" value="ECO:0007669"/>
    <property type="project" value="TreeGrafter"/>
</dbReference>
<reference evidence="2 3" key="1">
    <citation type="submission" date="2016-07" db="EMBL/GenBank/DDBJ databases">
        <title>Pervasive Adenine N6-methylation of Active Genes in Fungi.</title>
        <authorList>
            <consortium name="DOE Joint Genome Institute"/>
            <person name="Mondo S.J."/>
            <person name="Dannebaum R.O."/>
            <person name="Kuo R.C."/>
            <person name="Labutti K."/>
            <person name="Haridas S."/>
            <person name="Kuo A."/>
            <person name="Salamov A."/>
            <person name="Ahrendt S.R."/>
            <person name="Lipzen A."/>
            <person name="Sullivan W."/>
            <person name="Andreopoulos W.B."/>
            <person name="Clum A."/>
            <person name="Lindquist E."/>
            <person name="Daum C."/>
            <person name="Ramamoorthy G.K."/>
            <person name="Gryganskyi A."/>
            <person name="Culley D."/>
            <person name="Magnuson J.K."/>
            <person name="James T.Y."/>
            <person name="O'Malley M.A."/>
            <person name="Stajich J.E."/>
            <person name="Spatafora J.W."/>
            <person name="Visel A."/>
            <person name="Grigoriev I.V."/>
        </authorList>
    </citation>
    <scope>NUCLEOTIDE SEQUENCE [LARGE SCALE GENOMIC DNA]</scope>
    <source>
        <strain evidence="2 3">NRRL 3301</strain>
    </source>
</reference>
<feature type="region of interest" description="Disordered" evidence="1">
    <location>
        <begin position="19"/>
        <end position="95"/>
    </location>
</feature>
<dbReference type="SUPFAM" id="SSF50978">
    <property type="entry name" value="WD40 repeat-like"/>
    <property type="match status" value="1"/>
</dbReference>
<keyword evidence="3" id="KW-1185">Reference proteome</keyword>
<dbReference type="Pfam" id="PF00400">
    <property type="entry name" value="WD40"/>
    <property type="match status" value="2"/>
</dbReference>
<accession>A0A1X2GXZ9</accession>
<dbReference type="PANTHER" id="PTHR19847:SF7">
    <property type="entry name" value="DDB1- AND CUL4-ASSOCIATED FACTOR 11"/>
    <property type="match status" value="1"/>
</dbReference>
<evidence type="ECO:0000256" key="1">
    <source>
        <dbReference type="SAM" id="MobiDB-lite"/>
    </source>
</evidence>
<dbReference type="OrthoDB" id="5588835at2759"/>
<feature type="region of interest" description="Disordered" evidence="1">
    <location>
        <begin position="134"/>
        <end position="159"/>
    </location>
</feature>
<name>A0A1X2GXZ9_9FUNG</name>
<sequence length="587" mass="66508">MDTDEVLSKETRKLRKKKISFDSDDDEVPSAASRRSGRKADASLKVRSAGQKAQDDSPVAMVDDPMDLSPPSTPVPRHTTINSTDKGKGKEQDLVENDPMDLNSAFQDEAAQDSMDGYDTDDLLDQIERLPPLRFKLPNGRGKRTPASNVTGKGRRGRKKPELVYNQERTTELAKAYPDTYWQWNMNNGHMVQNVNKSSPLVSVHKMNEQGSILGISLSEDGLLLATFSVFGSVRIYDVQDDFKLLAKLRDNSEEQIEEYYCGLFKGSYLVTGGKLKDRQRWSAEDEDNHILPCPIKTYDLVTQKVVSVLNGHAEEILCIKSVKFDGKNYYISTSQDGYIIKWSMEDDWTTLIDFKQMGDGITCMAFTVSFVPNTGNKYFMGACDAHARLYDFEEAQLMQTFENLYSSYCDCGRFVDWVDADVYLEQVRQTKQLGKAKQEDDSESLVDIEEEDEDDAPFAWFITRGAEMCDDDGLSTEPNTCTLHKLIYPKVTGKEFKLQEVKRYEHKDYHSNSWFVKVCTNGRYIFAPTVNGQVFVFNLLTGQTTAILKYHGDIEIRDVIIHPYLPLLISCGDDGLVNVCSYDEAD</sequence>
<evidence type="ECO:0000313" key="3">
    <source>
        <dbReference type="Proteomes" id="UP000242146"/>
    </source>
</evidence>
<dbReference type="Gene3D" id="2.130.10.10">
    <property type="entry name" value="YVTN repeat-like/Quinoprotein amine dehydrogenase"/>
    <property type="match status" value="2"/>
</dbReference>
<organism evidence="2 3">
    <name type="scientific">Hesseltinella vesiculosa</name>
    <dbReference type="NCBI Taxonomy" id="101127"/>
    <lineage>
        <taxon>Eukaryota</taxon>
        <taxon>Fungi</taxon>
        <taxon>Fungi incertae sedis</taxon>
        <taxon>Mucoromycota</taxon>
        <taxon>Mucoromycotina</taxon>
        <taxon>Mucoromycetes</taxon>
        <taxon>Mucorales</taxon>
        <taxon>Cunninghamellaceae</taxon>
        <taxon>Hesseltinella</taxon>
    </lineage>
</organism>
<dbReference type="STRING" id="101127.A0A1X2GXZ9"/>
<proteinExistence type="predicted"/>
<dbReference type="EMBL" id="MCGT01000001">
    <property type="protein sequence ID" value="ORX62961.1"/>
    <property type="molecule type" value="Genomic_DNA"/>
</dbReference>
<dbReference type="Proteomes" id="UP000242146">
    <property type="component" value="Unassembled WGS sequence"/>
</dbReference>
<gene>
    <name evidence="2" type="ORF">DM01DRAFT_1331060</name>
</gene>
<evidence type="ECO:0000313" key="2">
    <source>
        <dbReference type="EMBL" id="ORX62961.1"/>
    </source>
</evidence>
<dbReference type="InterPro" id="IPR001680">
    <property type="entry name" value="WD40_rpt"/>
</dbReference>
<protein>
    <submittedName>
        <fullName evidence="2">WD40 repeat-like protein</fullName>
    </submittedName>
</protein>
<dbReference type="GO" id="GO:0043161">
    <property type="term" value="P:proteasome-mediated ubiquitin-dependent protein catabolic process"/>
    <property type="evidence" value="ECO:0007669"/>
    <property type="project" value="TreeGrafter"/>
</dbReference>
<dbReference type="AlphaFoldDB" id="A0A1X2GXZ9"/>
<dbReference type="PANTHER" id="PTHR19847">
    <property type="entry name" value="DDB1- AND CUL4-ASSOCIATED FACTOR 11"/>
    <property type="match status" value="1"/>
</dbReference>